<dbReference type="GO" id="GO:0016020">
    <property type="term" value="C:membrane"/>
    <property type="evidence" value="ECO:0007669"/>
    <property type="project" value="InterPro"/>
</dbReference>
<dbReference type="Pfam" id="PF07995">
    <property type="entry name" value="GSDH"/>
    <property type="match status" value="1"/>
</dbReference>
<organism evidence="3 4">
    <name type="scientific">Hyphococcus luteus</name>
    <dbReference type="NCBI Taxonomy" id="2058213"/>
    <lineage>
        <taxon>Bacteria</taxon>
        <taxon>Pseudomonadati</taxon>
        <taxon>Pseudomonadota</taxon>
        <taxon>Alphaproteobacteria</taxon>
        <taxon>Parvularculales</taxon>
        <taxon>Parvularculaceae</taxon>
        <taxon>Hyphococcus</taxon>
    </lineage>
</organism>
<keyword evidence="1" id="KW-0732">Signal</keyword>
<dbReference type="PROSITE" id="PS51257">
    <property type="entry name" value="PROKAR_LIPOPROTEIN"/>
    <property type="match status" value="1"/>
</dbReference>
<dbReference type="Gene3D" id="2.60.40.60">
    <property type="entry name" value="Cadherins"/>
    <property type="match status" value="1"/>
</dbReference>
<protein>
    <submittedName>
        <fullName evidence="3">Cadherin domain-containing protein</fullName>
    </submittedName>
</protein>
<gene>
    <name evidence="3" type="ORF">CW354_14715</name>
</gene>
<comment type="caution">
    <text evidence="3">The sequence shown here is derived from an EMBL/GenBank/DDBJ whole genome shotgun (WGS) entry which is preliminary data.</text>
</comment>
<name>A0A2S7K2L0_9PROT</name>
<dbReference type="EMBL" id="PJCH01000011">
    <property type="protein sequence ID" value="PQA86739.1"/>
    <property type="molecule type" value="Genomic_DNA"/>
</dbReference>
<keyword evidence="4" id="KW-1185">Reference proteome</keyword>
<evidence type="ECO:0000259" key="2">
    <source>
        <dbReference type="PROSITE" id="PS50268"/>
    </source>
</evidence>
<dbReference type="AlphaFoldDB" id="A0A2S7K2L0"/>
<feature type="signal peptide" evidence="1">
    <location>
        <begin position="1"/>
        <end position="24"/>
    </location>
</feature>
<evidence type="ECO:0000256" key="1">
    <source>
        <dbReference type="SAM" id="SignalP"/>
    </source>
</evidence>
<dbReference type="Gene3D" id="2.120.10.30">
    <property type="entry name" value="TolB, C-terminal domain"/>
    <property type="match status" value="1"/>
</dbReference>
<dbReference type="GO" id="GO:0007156">
    <property type="term" value="P:homophilic cell adhesion via plasma membrane adhesion molecules"/>
    <property type="evidence" value="ECO:0007669"/>
    <property type="project" value="InterPro"/>
</dbReference>
<accession>A0A2S7K2L0</accession>
<dbReference type="InterPro" id="IPR011041">
    <property type="entry name" value="Quinoprot_gluc/sorb_DH_b-prop"/>
</dbReference>
<feature type="chain" id="PRO_5015429058" evidence="1">
    <location>
        <begin position="25"/>
        <end position="512"/>
    </location>
</feature>
<dbReference type="InterPro" id="IPR011042">
    <property type="entry name" value="6-blade_b-propeller_TolB-like"/>
</dbReference>
<dbReference type="PROSITE" id="PS50268">
    <property type="entry name" value="CADHERIN_2"/>
    <property type="match status" value="1"/>
</dbReference>
<reference evidence="3 4" key="1">
    <citation type="submission" date="2017-12" db="EMBL/GenBank/DDBJ databases">
        <authorList>
            <person name="Hurst M.R.H."/>
        </authorList>
    </citation>
    <scope>NUCLEOTIDE SEQUENCE [LARGE SCALE GENOMIC DNA]</scope>
    <source>
        <strain evidence="3 4">SY-3-19</strain>
    </source>
</reference>
<feature type="domain" description="Cadherin" evidence="2">
    <location>
        <begin position="46"/>
        <end position="158"/>
    </location>
</feature>
<dbReference type="InterPro" id="IPR002126">
    <property type="entry name" value="Cadherin-like_dom"/>
</dbReference>
<evidence type="ECO:0000313" key="3">
    <source>
        <dbReference type="EMBL" id="PQA86739.1"/>
    </source>
</evidence>
<dbReference type="PANTHER" id="PTHR19328">
    <property type="entry name" value="HEDGEHOG-INTERACTING PROTEIN"/>
    <property type="match status" value="1"/>
</dbReference>
<evidence type="ECO:0000313" key="4">
    <source>
        <dbReference type="Proteomes" id="UP000239504"/>
    </source>
</evidence>
<dbReference type="PANTHER" id="PTHR19328:SF75">
    <property type="entry name" value="ALDOSE SUGAR DEHYDROGENASE YLII"/>
    <property type="match status" value="1"/>
</dbReference>
<dbReference type="Proteomes" id="UP000239504">
    <property type="component" value="Unassembled WGS sequence"/>
</dbReference>
<dbReference type="GO" id="GO:0005509">
    <property type="term" value="F:calcium ion binding"/>
    <property type="evidence" value="ECO:0007669"/>
    <property type="project" value="InterPro"/>
</dbReference>
<proteinExistence type="predicted"/>
<dbReference type="InterPro" id="IPR012938">
    <property type="entry name" value="Glc/Sorbosone_DH"/>
</dbReference>
<dbReference type="SUPFAM" id="SSF50952">
    <property type="entry name" value="Soluble quinoprotein glucose dehydrogenase"/>
    <property type="match status" value="1"/>
</dbReference>
<sequence length="512" mass="52473">MTAATRSAPMKCFPTGFTACLLLAACGGGDNDPAPPMGGSNTAPDFTSAATASVSENTSDSFYMAAASDAEGDALSFTIAGGADAALFSITMGGALSFETAPDFEAPADGDNDNIYELTLEVSDGEATASRAITVTVTDVLENISVRQITESASAPLTLAGRASGDLLVGERAGRIRILDPDTGVFNSAPFLDISTIVGTAGEGGLLGLALAPDYASSGAFYVHITNLSGDTEIRRYQRSPGDPDVADPASGDIILTVNQPASNHNGGWIGFGPDGFLYIGLGDGGGGGDPDGNAQNVNTLLGAMLRIDPSSDDFPGDADRDYAIPAGNPFAGGGGAPEIYAYGLRNPYRSSFDRDTGDLYIGDVGQGDIEEVDLIPPNIAGLNFGWPAREGTTMEQGPDSPDFTPPIAEYGHGSGPLQGNSITGGVVYRGPVTELQGEYVFADFISNNIWSFPVASVAQGTTLSSSAFTVLTDALTPDAGSLESIVGFGEDIDENLYILTIGGSIFVLETP</sequence>